<dbReference type="InterPro" id="IPR013785">
    <property type="entry name" value="Aldolase_TIM"/>
</dbReference>
<dbReference type="EMBL" id="JARRAF010000016">
    <property type="protein sequence ID" value="MDK2125199.1"/>
    <property type="molecule type" value="Genomic_DNA"/>
</dbReference>
<dbReference type="InterPro" id="IPR001155">
    <property type="entry name" value="OxRdtase_FMN_N"/>
</dbReference>
<protein>
    <submittedName>
        <fullName evidence="2">Alkene reductase</fullName>
    </submittedName>
</protein>
<dbReference type="SUPFAM" id="SSF51395">
    <property type="entry name" value="FMN-linked oxidoreductases"/>
    <property type="match status" value="1"/>
</dbReference>
<evidence type="ECO:0000259" key="1">
    <source>
        <dbReference type="Pfam" id="PF00724"/>
    </source>
</evidence>
<dbReference type="Pfam" id="PF00724">
    <property type="entry name" value="Oxidored_FMN"/>
    <property type="match status" value="1"/>
</dbReference>
<proteinExistence type="predicted"/>
<dbReference type="InterPro" id="IPR045247">
    <property type="entry name" value="Oye-like"/>
</dbReference>
<dbReference type="NCBIfam" id="NF007899">
    <property type="entry name" value="PRK10605.1"/>
    <property type="match status" value="1"/>
</dbReference>
<comment type="caution">
    <text evidence="2">The sequence shown here is derived from an EMBL/GenBank/DDBJ whole genome shotgun (WGS) entry which is preliminary data.</text>
</comment>
<dbReference type="PANTHER" id="PTHR22893:SF91">
    <property type="entry name" value="NADPH DEHYDROGENASE 2-RELATED"/>
    <property type="match status" value="1"/>
</dbReference>
<reference evidence="2" key="1">
    <citation type="submission" date="2023-03" db="EMBL/GenBank/DDBJ databases">
        <title>Chitinimonas shenzhenensis gen. nov., sp. nov., a novel member of family Burkholderiaceae isolated from activated sludge collected in Shen Zhen, China.</title>
        <authorList>
            <person name="Wang X."/>
        </authorList>
    </citation>
    <scope>NUCLEOTIDE SEQUENCE</scope>
    <source>
        <strain evidence="2">DQS-5</strain>
    </source>
</reference>
<keyword evidence="3" id="KW-1185">Reference proteome</keyword>
<dbReference type="Gene3D" id="3.20.20.70">
    <property type="entry name" value="Aldolase class I"/>
    <property type="match status" value="1"/>
</dbReference>
<evidence type="ECO:0000313" key="2">
    <source>
        <dbReference type="EMBL" id="MDK2125199.1"/>
    </source>
</evidence>
<dbReference type="PANTHER" id="PTHR22893">
    <property type="entry name" value="NADH OXIDOREDUCTASE-RELATED"/>
    <property type="match status" value="1"/>
</dbReference>
<sequence>MQQLLSPTPLGPYTLANRVVMAPMTRSRAGAGNAPQAFTATYYAQRANAGLIITEATQVTPEGQPYIATPGIHSNEQIAAWKQVADAVHAAGGRIFLQLWHGGRISHPDIQPNGQLPVAPSAIRAQGQVYTMNGLQELVTPRALETAEIADVVEQYRHGAANALAAGFDGVEVHAANGYLIDQFLRDGSNQRHDQYGGTVENRARFLFEVLDAVVAEWGAERVGVRLSPVVGFNDMRDSAPQALFEYVATNLNRYGLAYLHVIDTPSDDPTQAFNFAALRARYQGTYIVAGGYSRETAEAAIDRGYASLVAFGKPFISNPDLVDRFRHQAPLADWDPSSFYGGGTQGYIDYPTLQGEPA</sequence>
<name>A0ABT7DZD9_9NEIS</name>
<evidence type="ECO:0000313" key="3">
    <source>
        <dbReference type="Proteomes" id="UP001172778"/>
    </source>
</evidence>
<organism evidence="2 3">
    <name type="scientific">Parachitinimonas caeni</name>
    <dbReference type="NCBI Taxonomy" id="3031301"/>
    <lineage>
        <taxon>Bacteria</taxon>
        <taxon>Pseudomonadati</taxon>
        <taxon>Pseudomonadota</taxon>
        <taxon>Betaproteobacteria</taxon>
        <taxon>Neisseriales</taxon>
        <taxon>Chitinibacteraceae</taxon>
        <taxon>Parachitinimonas</taxon>
    </lineage>
</organism>
<dbReference type="RefSeq" id="WP_284101510.1">
    <property type="nucleotide sequence ID" value="NZ_JARRAF010000016.1"/>
</dbReference>
<gene>
    <name evidence="2" type="ORF">PZA18_14175</name>
</gene>
<feature type="domain" description="NADH:flavin oxidoreductase/NADH oxidase N-terminal" evidence="1">
    <location>
        <begin position="4"/>
        <end position="331"/>
    </location>
</feature>
<accession>A0ABT7DZD9</accession>
<dbReference type="Proteomes" id="UP001172778">
    <property type="component" value="Unassembled WGS sequence"/>
</dbReference>
<dbReference type="CDD" id="cd02933">
    <property type="entry name" value="OYE_like_FMN"/>
    <property type="match status" value="1"/>
</dbReference>